<evidence type="ECO:0008006" key="4">
    <source>
        <dbReference type="Google" id="ProtNLM"/>
    </source>
</evidence>
<organism evidence="2 3">
    <name type="scientific">Dokdonia sinensis</name>
    <dbReference type="NCBI Taxonomy" id="2479847"/>
    <lineage>
        <taxon>Bacteria</taxon>
        <taxon>Pseudomonadati</taxon>
        <taxon>Bacteroidota</taxon>
        <taxon>Flavobacteriia</taxon>
        <taxon>Flavobacteriales</taxon>
        <taxon>Flavobacteriaceae</taxon>
        <taxon>Dokdonia</taxon>
    </lineage>
</organism>
<accession>A0A3M0FX43</accession>
<dbReference type="RefSeq" id="WP_121917808.1">
    <property type="nucleotide sequence ID" value="NZ_REFV01000011.1"/>
</dbReference>
<keyword evidence="1" id="KW-0472">Membrane</keyword>
<feature type="transmembrane region" description="Helical" evidence="1">
    <location>
        <begin position="57"/>
        <end position="75"/>
    </location>
</feature>
<keyword evidence="1" id="KW-1133">Transmembrane helix</keyword>
<comment type="caution">
    <text evidence="2">The sequence shown here is derived from an EMBL/GenBank/DDBJ whole genome shotgun (WGS) entry which is preliminary data.</text>
</comment>
<dbReference type="Proteomes" id="UP000281985">
    <property type="component" value="Unassembled WGS sequence"/>
</dbReference>
<feature type="transmembrane region" description="Helical" evidence="1">
    <location>
        <begin position="82"/>
        <end position="104"/>
    </location>
</feature>
<dbReference type="AlphaFoldDB" id="A0A3M0FX43"/>
<reference evidence="2 3" key="1">
    <citation type="submission" date="2018-10" db="EMBL/GenBank/DDBJ databases">
        <title>Dokdonia luteus sp. nov., isolated from sea water.</title>
        <authorList>
            <person name="Zhou L.Y."/>
            <person name="Du Z.J."/>
        </authorList>
    </citation>
    <scope>NUCLEOTIDE SEQUENCE [LARGE SCALE GENOMIC DNA]</scope>
    <source>
        <strain evidence="2 3">SH27</strain>
    </source>
</reference>
<feature type="transmembrane region" description="Helical" evidence="1">
    <location>
        <begin position="110"/>
        <end position="131"/>
    </location>
</feature>
<keyword evidence="1" id="KW-0812">Transmembrane</keyword>
<dbReference type="EMBL" id="REFV01000011">
    <property type="protein sequence ID" value="RMB57330.1"/>
    <property type="molecule type" value="Genomic_DNA"/>
</dbReference>
<gene>
    <name evidence="2" type="ORF">EAX61_11320</name>
</gene>
<protein>
    <recommendedName>
        <fullName evidence="4">DUF4345 domain-containing protein</fullName>
    </recommendedName>
</protein>
<proteinExistence type="predicted"/>
<keyword evidence="3" id="KW-1185">Reference proteome</keyword>
<dbReference type="OrthoDB" id="1143964at2"/>
<evidence type="ECO:0000313" key="2">
    <source>
        <dbReference type="EMBL" id="RMB57330.1"/>
    </source>
</evidence>
<evidence type="ECO:0000313" key="3">
    <source>
        <dbReference type="Proteomes" id="UP000281985"/>
    </source>
</evidence>
<name>A0A3M0FX43_9FLAO</name>
<evidence type="ECO:0000256" key="1">
    <source>
        <dbReference type="SAM" id="Phobius"/>
    </source>
</evidence>
<sequence length="141" mass="15551">MNKPNALFWVIAVIALLWNIMGLSAFTVDTFFSEMLQSSYTAAQITAVENAPIWSKIAYGTATITGFLAAVFLLMKKKLAVNLFLISLLASVVHGIYISIVMGAPELFGTFQGIIFPVIIIVLDLFFYLYSKKCAAKGWIK</sequence>